<dbReference type="STRING" id="582515.KR51_00011750"/>
<dbReference type="InterPro" id="IPR017439">
    <property type="entry name" value="Amidohydrolase"/>
</dbReference>
<feature type="binding site" evidence="3">
    <location>
        <position position="116"/>
    </location>
    <ligand>
        <name>Mn(2+)</name>
        <dbReference type="ChEBI" id="CHEBI:29035"/>
        <label>2</label>
    </ligand>
</feature>
<dbReference type="SUPFAM" id="SSF53187">
    <property type="entry name" value="Zn-dependent exopeptidases"/>
    <property type="match status" value="1"/>
</dbReference>
<evidence type="ECO:0000259" key="5">
    <source>
        <dbReference type="Pfam" id="PF07687"/>
    </source>
</evidence>
<dbReference type="PATRIC" id="fig|582515.4.peg.1310"/>
<dbReference type="NCBIfam" id="TIGR01891">
    <property type="entry name" value="amidohydrolases"/>
    <property type="match status" value="1"/>
</dbReference>
<gene>
    <name evidence="6" type="ORF">KR51_00011750</name>
</gene>
<evidence type="ECO:0000256" key="3">
    <source>
        <dbReference type="PIRSR" id="PIRSR005962-1"/>
    </source>
</evidence>
<dbReference type="Pfam" id="PF07687">
    <property type="entry name" value="M20_dimer"/>
    <property type="match status" value="1"/>
</dbReference>
<reference evidence="6 7" key="1">
    <citation type="submission" date="2013-05" db="EMBL/GenBank/DDBJ databases">
        <title>Draft genome sequence of Rubidibacter lacunae KORDI 51-2.</title>
        <authorList>
            <person name="Choi D.H."/>
            <person name="Noh J.H."/>
            <person name="Kwon K.-K."/>
            <person name="Lee J.-H."/>
            <person name="Ryu J.-Y."/>
        </authorList>
    </citation>
    <scope>NUCLEOTIDE SEQUENCE [LARGE SCALE GENOMIC DNA]</scope>
    <source>
        <strain evidence="6 7">KORDI 51-2</strain>
    </source>
</reference>
<sequence>MVSTVKPDSPAQLARVVELAQTLAPRLIEIRRHLHSHPELSGQEHQTAAYVAGVLSSCGLRVREAVGKTGVVGELNGSRGDRTLAIRTDMDALPIQELTGLEFASRVPGVMHACGHDVHATLGMGVAMVLSQLGEPLPGTVRFVFQPAEEIAQGARWAIADGAMQGVDAILGVHVYPSLPVQSVGIRYGALTAAADDLEIVIQGESGHGARPHEAVDAIWIAAQVITTLQQAIARTHNSLRPVVLTIGQIEGGRAPNVIADRVRMTGTVRSLHPDTHAKLPGWIENIVKSVCQTYGATQTVDYQRGVPSVHNDSELTRLVESAAREGLGPECIRTIAEPSLGAEDFSLYLQHAPGMMFRLGVGRPDGPNYPLHHPKFEVDEAAIVTGVVTLAYSACKYFQQIQSPVSESTGDRAAETRYGPARGTENLAE</sequence>
<dbReference type="Proteomes" id="UP000016960">
    <property type="component" value="Unassembled WGS sequence"/>
</dbReference>
<accession>U5DKN3</accession>
<dbReference type="OrthoDB" id="9776731at2"/>
<evidence type="ECO:0000313" key="7">
    <source>
        <dbReference type="Proteomes" id="UP000016960"/>
    </source>
</evidence>
<feature type="binding site" evidence="3">
    <location>
        <position position="174"/>
    </location>
    <ligand>
        <name>Mn(2+)</name>
        <dbReference type="ChEBI" id="CHEBI:29035"/>
        <label>2</label>
    </ligand>
</feature>
<dbReference type="CDD" id="cd08014">
    <property type="entry name" value="M20_Acy1-like"/>
    <property type="match status" value="1"/>
</dbReference>
<dbReference type="RefSeq" id="WP_022605601.1">
    <property type="nucleotide sequence ID" value="NZ_ASSJ01000030.1"/>
</dbReference>
<feature type="binding site" evidence="3">
    <location>
        <position position="114"/>
    </location>
    <ligand>
        <name>Mn(2+)</name>
        <dbReference type="ChEBI" id="CHEBI:29035"/>
        <label>2</label>
    </ligand>
</feature>
<dbReference type="AlphaFoldDB" id="U5DKN3"/>
<dbReference type="InterPro" id="IPR002933">
    <property type="entry name" value="Peptidase_M20"/>
</dbReference>
<dbReference type="InterPro" id="IPR011650">
    <property type="entry name" value="Peptidase_M20_dimer"/>
</dbReference>
<dbReference type="PANTHER" id="PTHR11014">
    <property type="entry name" value="PEPTIDASE M20 FAMILY MEMBER"/>
    <property type="match status" value="1"/>
</dbReference>
<dbReference type="GO" id="GO:0016787">
    <property type="term" value="F:hydrolase activity"/>
    <property type="evidence" value="ECO:0007669"/>
    <property type="project" value="UniProtKB-KW"/>
</dbReference>
<proteinExistence type="inferred from homology"/>
<feature type="region of interest" description="Disordered" evidence="4">
    <location>
        <begin position="407"/>
        <end position="430"/>
    </location>
</feature>
<comment type="cofactor">
    <cofactor evidence="3">
        <name>Mn(2+)</name>
        <dbReference type="ChEBI" id="CHEBI:29035"/>
    </cofactor>
    <text evidence="3">The Mn(2+) ion enhances activity.</text>
</comment>
<evidence type="ECO:0000313" key="6">
    <source>
        <dbReference type="EMBL" id="ERN42246.1"/>
    </source>
</evidence>
<evidence type="ECO:0000256" key="4">
    <source>
        <dbReference type="SAM" id="MobiDB-lite"/>
    </source>
</evidence>
<evidence type="ECO:0000256" key="1">
    <source>
        <dbReference type="ARBA" id="ARBA00006153"/>
    </source>
</evidence>
<keyword evidence="3" id="KW-0464">Manganese</keyword>
<dbReference type="SUPFAM" id="SSF55031">
    <property type="entry name" value="Bacterial exopeptidase dimerisation domain"/>
    <property type="match status" value="1"/>
</dbReference>
<organism evidence="6 7">
    <name type="scientific">Rubidibacter lacunae KORDI 51-2</name>
    <dbReference type="NCBI Taxonomy" id="582515"/>
    <lineage>
        <taxon>Bacteria</taxon>
        <taxon>Bacillati</taxon>
        <taxon>Cyanobacteriota</taxon>
        <taxon>Cyanophyceae</taxon>
        <taxon>Oscillatoriophycideae</taxon>
        <taxon>Chroococcales</taxon>
        <taxon>Aphanothecaceae</taxon>
        <taxon>Rubidibacter</taxon>
    </lineage>
</organism>
<feature type="binding site" evidence="3">
    <location>
        <position position="150"/>
    </location>
    <ligand>
        <name>Mn(2+)</name>
        <dbReference type="ChEBI" id="CHEBI:29035"/>
        <label>2</label>
    </ligand>
</feature>
<dbReference type="PIRSF" id="PIRSF005962">
    <property type="entry name" value="Pept_M20D_amidohydro"/>
    <property type="match status" value="1"/>
</dbReference>
<dbReference type="GO" id="GO:0046872">
    <property type="term" value="F:metal ion binding"/>
    <property type="evidence" value="ECO:0007669"/>
    <property type="project" value="UniProtKB-KW"/>
</dbReference>
<comment type="caution">
    <text evidence="6">The sequence shown here is derived from an EMBL/GenBank/DDBJ whole genome shotgun (WGS) entry which is preliminary data.</text>
</comment>
<dbReference type="EMBL" id="ASSJ01000030">
    <property type="protein sequence ID" value="ERN42246.1"/>
    <property type="molecule type" value="Genomic_DNA"/>
</dbReference>
<feature type="binding site" evidence="3">
    <location>
        <position position="373"/>
    </location>
    <ligand>
        <name>Mn(2+)</name>
        <dbReference type="ChEBI" id="CHEBI:29035"/>
        <label>2</label>
    </ligand>
</feature>
<dbReference type="eggNOG" id="COG1473">
    <property type="taxonomic scope" value="Bacteria"/>
</dbReference>
<comment type="similarity">
    <text evidence="1">Belongs to the peptidase M20 family.</text>
</comment>
<dbReference type="Pfam" id="PF01546">
    <property type="entry name" value="Peptidase_M20"/>
    <property type="match status" value="1"/>
</dbReference>
<dbReference type="EC" id="3.5.1.-" evidence="6"/>
<feature type="domain" description="Peptidase M20 dimerisation" evidence="5">
    <location>
        <begin position="198"/>
        <end position="292"/>
    </location>
</feature>
<dbReference type="FunFam" id="3.30.70.360:FF:000014">
    <property type="entry name" value="N-acyl-L-amino acid amidohydrolase"/>
    <property type="match status" value="1"/>
</dbReference>
<dbReference type="PANTHER" id="PTHR11014:SF63">
    <property type="entry name" value="METALLOPEPTIDASE, PUTATIVE (AFU_ORTHOLOGUE AFUA_6G09600)-RELATED"/>
    <property type="match status" value="1"/>
</dbReference>
<dbReference type="Gene3D" id="3.40.630.10">
    <property type="entry name" value="Zn peptidases"/>
    <property type="match status" value="1"/>
</dbReference>
<keyword evidence="7" id="KW-1185">Reference proteome</keyword>
<protein>
    <submittedName>
        <fullName evidence="6">Amidohydrolase</fullName>
        <ecNumber evidence="6">3.5.1.-</ecNumber>
    </submittedName>
</protein>
<keyword evidence="3" id="KW-0479">Metal-binding</keyword>
<keyword evidence="2 6" id="KW-0378">Hydrolase</keyword>
<dbReference type="InterPro" id="IPR036264">
    <property type="entry name" value="Bact_exopeptidase_dim_dom"/>
</dbReference>
<dbReference type="Gene3D" id="3.30.70.360">
    <property type="match status" value="1"/>
</dbReference>
<dbReference type="InParanoid" id="U5DKN3"/>
<name>U5DKN3_9CHRO</name>
<evidence type="ECO:0000256" key="2">
    <source>
        <dbReference type="ARBA" id="ARBA00022801"/>
    </source>
</evidence>